<gene>
    <name evidence="1" type="ORF">LAUMK13_02464</name>
</gene>
<reference evidence="1 2" key="1">
    <citation type="submission" date="2018-09" db="EMBL/GenBank/DDBJ databases">
        <authorList>
            <person name="Tagini F."/>
        </authorList>
    </citation>
    <scope>NUCLEOTIDE SEQUENCE [LARGE SCALE GENOMIC DNA]</scope>
    <source>
        <strain evidence="1 2">MK13</strain>
    </source>
</reference>
<protein>
    <submittedName>
        <fullName evidence="1">Uncharacterized protein</fullName>
    </submittedName>
</protein>
<dbReference type="Proteomes" id="UP000267289">
    <property type="component" value="Unassembled WGS sequence"/>
</dbReference>
<dbReference type="AlphaFoldDB" id="A0A498PZX0"/>
<name>A0A498PZX0_9MYCO</name>
<organism evidence="1 2">
    <name type="scientific">Mycobacterium innocens</name>
    <dbReference type="NCBI Taxonomy" id="2341083"/>
    <lineage>
        <taxon>Bacteria</taxon>
        <taxon>Bacillati</taxon>
        <taxon>Actinomycetota</taxon>
        <taxon>Actinomycetes</taxon>
        <taxon>Mycobacteriales</taxon>
        <taxon>Mycobacteriaceae</taxon>
        <taxon>Mycobacterium</taxon>
    </lineage>
</organism>
<dbReference type="EMBL" id="UPHQ01000108">
    <property type="protein sequence ID" value="VBA39176.1"/>
    <property type="molecule type" value="Genomic_DNA"/>
</dbReference>
<proteinExistence type="predicted"/>
<sequence>MQRHPLPRERQHRFVLPAGDAHRMQSRVEQYRMDAESADIQAGVLGQ</sequence>
<keyword evidence="2" id="KW-1185">Reference proteome</keyword>
<accession>A0A498PZX0</accession>
<evidence type="ECO:0000313" key="2">
    <source>
        <dbReference type="Proteomes" id="UP000267289"/>
    </source>
</evidence>
<evidence type="ECO:0000313" key="1">
    <source>
        <dbReference type="EMBL" id="VBA39176.1"/>
    </source>
</evidence>